<evidence type="ECO:0000256" key="3">
    <source>
        <dbReference type="SAM" id="MobiDB-lite"/>
    </source>
</evidence>
<dbReference type="EMBL" id="CP064782">
    <property type="protein sequence ID" value="QWT50074.1"/>
    <property type="molecule type" value="Genomic_DNA"/>
</dbReference>
<dbReference type="KEGG" id="aiq:Azoinq_05615"/>
<dbReference type="Proteomes" id="UP000683428">
    <property type="component" value="Chromosome"/>
</dbReference>
<protein>
    <submittedName>
        <fullName evidence="5">RNA-binding S4 domain-containing protein</fullName>
    </submittedName>
</protein>
<proteinExistence type="predicted"/>
<gene>
    <name evidence="5" type="ORF">Azoinq_05615</name>
</gene>
<evidence type="ECO:0000259" key="4">
    <source>
        <dbReference type="SMART" id="SM00363"/>
    </source>
</evidence>
<keyword evidence="6" id="KW-1185">Reference proteome</keyword>
<dbReference type="AlphaFoldDB" id="A0A975XVQ4"/>
<sequence>MSLDETAPQAETTAPIDPETVPGWSREGRLRLDKWLWAARFFKTRALAHAAVEGGKVKLNDARPKPSREVVAGDRLEITLETEHWTVVVAGLNEHRRPAPEARLLYRESAESAARRAADALARKGAPQAEHGGRPTKKARRQWERWQEG</sequence>
<dbReference type="InterPro" id="IPR002942">
    <property type="entry name" value="S4_RNA-bd"/>
</dbReference>
<name>A0A975XVQ4_9RHOO</name>
<evidence type="ECO:0000313" key="5">
    <source>
        <dbReference type="EMBL" id="QWT50074.1"/>
    </source>
</evidence>
<dbReference type="PROSITE" id="PS50889">
    <property type="entry name" value="S4"/>
    <property type="match status" value="1"/>
</dbReference>
<feature type="region of interest" description="Disordered" evidence="3">
    <location>
        <begin position="116"/>
        <end position="149"/>
    </location>
</feature>
<feature type="region of interest" description="Disordered" evidence="3">
    <location>
        <begin position="1"/>
        <end position="23"/>
    </location>
</feature>
<organism evidence="5 6">
    <name type="scientific">Azospira inquinata</name>
    <dbReference type="NCBI Taxonomy" id="2785627"/>
    <lineage>
        <taxon>Bacteria</taxon>
        <taxon>Pseudomonadati</taxon>
        <taxon>Pseudomonadota</taxon>
        <taxon>Betaproteobacteria</taxon>
        <taxon>Rhodocyclales</taxon>
        <taxon>Rhodocyclaceae</taxon>
        <taxon>Azospira</taxon>
    </lineage>
</organism>
<keyword evidence="1 2" id="KW-0694">RNA-binding</keyword>
<evidence type="ECO:0000256" key="1">
    <source>
        <dbReference type="ARBA" id="ARBA00022884"/>
    </source>
</evidence>
<dbReference type="RefSeq" id="WP_216131246.1">
    <property type="nucleotide sequence ID" value="NZ_CP064782.1"/>
</dbReference>
<dbReference type="GO" id="GO:0003723">
    <property type="term" value="F:RNA binding"/>
    <property type="evidence" value="ECO:0007669"/>
    <property type="project" value="UniProtKB-KW"/>
</dbReference>
<dbReference type="Pfam" id="PF01479">
    <property type="entry name" value="S4"/>
    <property type="match status" value="1"/>
</dbReference>
<dbReference type="CDD" id="cd00165">
    <property type="entry name" value="S4"/>
    <property type="match status" value="1"/>
</dbReference>
<accession>A0A975XVQ4</accession>
<dbReference type="InterPro" id="IPR025708">
    <property type="entry name" value="HSP15"/>
</dbReference>
<dbReference type="PIRSF" id="PIRSF016821">
    <property type="entry name" value="HSP15"/>
    <property type="match status" value="1"/>
</dbReference>
<evidence type="ECO:0000256" key="2">
    <source>
        <dbReference type="PROSITE-ProRule" id="PRU00182"/>
    </source>
</evidence>
<evidence type="ECO:0000313" key="6">
    <source>
        <dbReference type="Proteomes" id="UP000683428"/>
    </source>
</evidence>
<reference evidence="5" key="1">
    <citation type="submission" date="2020-11" db="EMBL/GenBank/DDBJ databases">
        <title>Azospira inquinata sp. nov.</title>
        <authorList>
            <person name="Moe W.M."/>
            <person name="Mikes M.C."/>
        </authorList>
    </citation>
    <scope>NUCLEOTIDE SEQUENCE</scope>
    <source>
        <strain evidence="5">Azo-3</strain>
    </source>
</reference>
<dbReference type="SMART" id="SM00363">
    <property type="entry name" value="S4"/>
    <property type="match status" value="1"/>
</dbReference>
<feature type="domain" description="RNA-binding S4" evidence="4">
    <location>
        <begin position="30"/>
        <end position="93"/>
    </location>
</feature>